<evidence type="ECO:0000313" key="1">
    <source>
        <dbReference type="EMBL" id="KAJ5394732.1"/>
    </source>
</evidence>
<comment type="caution">
    <text evidence="1">The sequence shown here is derived from an EMBL/GenBank/DDBJ whole genome shotgun (WGS) entry which is preliminary data.</text>
</comment>
<organism evidence="1 2">
    <name type="scientific">Penicillium cosmopolitanum</name>
    <dbReference type="NCBI Taxonomy" id="1131564"/>
    <lineage>
        <taxon>Eukaryota</taxon>
        <taxon>Fungi</taxon>
        <taxon>Dikarya</taxon>
        <taxon>Ascomycota</taxon>
        <taxon>Pezizomycotina</taxon>
        <taxon>Eurotiomycetes</taxon>
        <taxon>Eurotiomycetidae</taxon>
        <taxon>Eurotiales</taxon>
        <taxon>Aspergillaceae</taxon>
        <taxon>Penicillium</taxon>
    </lineage>
</organism>
<dbReference type="AlphaFoldDB" id="A0A9W9W0E6"/>
<evidence type="ECO:0000313" key="2">
    <source>
        <dbReference type="Proteomes" id="UP001147747"/>
    </source>
</evidence>
<name>A0A9W9W0E6_9EURO</name>
<dbReference type="OrthoDB" id="2162994at2759"/>
<dbReference type="EMBL" id="JAPZBU010000007">
    <property type="protein sequence ID" value="KAJ5394732.1"/>
    <property type="molecule type" value="Genomic_DNA"/>
</dbReference>
<dbReference type="GeneID" id="81370136"/>
<protein>
    <submittedName>
        <fullName evidence="1">Zinc finger NHR/GATA-type</fullName>
    </submittedName>
</protein>
<gene>
    <name evidence="1" type="ORF">N7509_006519</name>
</gene>
<dbReference type="Proteomes" id="UP001147747">
    <property type="component" value="Unassembled WGS sequence"/>
</dbReference>
<proteinExistence type="predicted"/>
<sequence length="61" mass="6955">MQWRNQDALVRIRKSVVNHKQALAEQMAQREAFKPEDDKHIPLCQEEFKGVGGFAGSNSTK</sequence>
<reference evidence="1" key="1">
    <citation type="submission" date="2022-12" db="EMBL/GenBank/DDBJ databases">
        <authorList>
            <person name="Petersen C."/>
        </authorList>
    </citation>
    <scope>NUCLEOTIDE SEQUENCE</scope>
    <source>
        <strain evidence="1">IBT 29677</strain>
    </source>
</reference>
<dbReference type="RefSeq" id="XP_056488417.1">
    <property type="nucleotide sequence ID" value="XM_056631156.1"/>
</dbReference>
<reference evidence="1" key="2">
    <citation type="journal article" date="2023" name="IMA Fungus">
        <title>Comparative genomic study of the Penicillium genus elucidates a diverse pangenome and 15 lateral gene transfer events.</title>
        <authorList>
            <person name="Petersen C."/>
            <person name="Sorensen T."/>
            <person name="Nielsen M.R."/>
            <person name="Sondergaard T.E."/>
            <person name="Sorensen J.L."/>
            <person name="Fitzpatrick D.A."/>
            <person name="Frisvad J.C."/>
            <person name="Nielsen K.L."/>
        </authorList>
    </citation>
    <scope>NUCLEOTIDE SEQUENCE</scope>
    <source>
        <strain evidence="1">IBT 29677</strain>
    </source>
</reference>
<accession>A0A9W9W0E6</accession>
<keyword evidence="2" id="KW-1185">Reference proteome</keyword>